<dbReference type="PROSITE" id="PS50096">
    <property type="entry name" value="IQ"/>
    <property type="match status" value="2"/>
</dbReference>
<dbReference type="Proteomes" id="UP000527355">
    <property type="component" value="Unassembled WGS sequence"/>
</dbReference>
<dbReference type="GO" id="GO:0005516">
    <property type="term" value="F:calmodulin binding"/>
    <property type="evidence" value="ECO:0007669"/>
    <property type="project" value="TreeGrafter"/>
</dbReference>
<dbReference type="Pfam" id="PF00612">
    <property type="entry name" value="IQ"/>
    <property type="match status" value="3"/>
</dbReference>
<proteinExistence type="predicted"/>
<dbReference type="PANTHER" id="PTHR21633">
    <property type="entry name" value="IQ MOTIF CONTAINING F"/>
    <property type="match status" value="1"/>
</dbReference>
<dbReference type="FunFam" id="1.20.5.190:FF:000015">
    <property type="entry name" value="IQ motif containing F5"/>
    <property type="match status" value="1"/>
</dbReference>
<dbReference type="InterPro" id="IPR039887">
    <property type="entry name" value="IQCF"/>
</dbReference>
<reference evidence="1 2" key="1">
    <citation type="journal article" date="2020" name="Nature">
        <title>Six reference-quality genomes reveal evolution of bat adaptations.</title>
        <authorList>
            <person name="Jebb D."/>
            <person name="Huang Z."/>
            <person name="Pippel M."/>
            <person name="Hughes G.M."/>
            <person name="Lavrichenko K."/>
            <person name="Devanna P."/>
            <person name="Winkler S."/>
            <person name="Jermiin L.S."/>
            <person name="Skirmuntt E.C."/>
            <person name="Katzourakis A."/>
            <person name="Burkitt-Gray L."/>
            <person name="Ray D.A."/>
            <person name="Sullivan K.A.M."/>
            <person name="Roscito J.G."/>
            <person name="Kirilenko B.M."/>
            <person name="Davalos L.M."/>
            <person name="Corthals A.P."/>
            <person name="Power M.L."/>
            <person name="Jones G."/>
            <person name="Ransome R.D."/>
            <person name="Dechmann D.K.N."/>
            <person name="Locatelli A.G."/>
            <person name="Puechmaille S.J."/>
            <person name="Fedrigo O."/>
            <person name="Jarvis E.D."/>
            <person name="Hiller M."/>
            <person name="Vernes S.C."/>
            <person name="Myers E.W."/>
            <person name="Teeling E.C."/>
        </authorList>
    </citation>
    <scope>NUCLEOTIDE SEQUENCE [LARGE SCALE GENOMIC DNA]</scope>
    <source>
        <strain evidence="1">MMyoMyo1</strain>
        <tissue evidence="1">Flight muscle</tissue>
    </source>
</reference>
<dbReference type="PANTHER" id="PTHR21633:SF24">
    <property type="entry name" value="IQ DOMAIN-CONTAINING PROTEIN F5"/>
    <property type="match status" value="1"/>
</dbReference>
<dbReference type="VEuPathDB" id="HostDB:LOC118668629"/>
<accession>A0A7J7UCR6</accession>
<keyword evidence="2" id="KW-1185">Reference proteome</keyword>
<gene>
    <name evidence="1" type="ORF">mMyoMyo1_006914</name>
</gene>
<organism evidence="1 2">
    <name type="scientific">Myotis myotis</name>
    <name type="common">Greater mouse-eared bat</name>
    <name type="synonym">Vespertilio myotis</name>
    <dbReference type="NCBI Taxonomy" id="51298"/>
    <lineage>
        <taxon>Eukaryota</taxon>
        <taxon>Metazoa</taxon>
        <taxon>Chordata</taxon>
        <taxon>Craniata</taxon>
        <taxon>Vertebrata</taxon>
        <taxon>Euteleostomi</taxon>
        <taxon>Mammalia</taxon>
        <taxon>Eutheria</taxon>
        <taxon>Laurasiatheria</taxon>
        <taxon>Chiroptera</taxon>
        <taxon>Yangochiroptera</taxon>
        <taxon>Vespertilionidae</taxon>
        <taxon>Myotis</taxon>
    </lineage>
</organism>
<protein>
    <submittedName>
        <fullName evidence="1">IQ motif containing F5</fullName>
    </submittedName>
</protein>
<dbReference type="EMBL" id="JABWUV010000013">
    <property type="protein sequence ID" value="KAF6310562.1"/>
    <property type="molecule type" value="Genomic_DNA"/>
</dbReference>
<evidence type="ECO:0000313" key="2">
    <source>
        <dbReference type="Proteomes" id="UP000527355"/>
    </source>
</evidence>
<comment type="caution">
    <text evidence="1">The sequence shown here is derived from an EMBL/GenBank/DDBJ whole genome shotgun (WGS) entry which is preliminary data.</text>
</comment>
<dbReference type="Gene3D" id="1.20.5.190">
    <property type="match status" value="2"/>
</dbReference>
<dbReference type="SMART" id="SM00015">
    <property type="entry name" value="IQ"/>
    <property type="match status" value="3"/>
</dbReference>
<dbReference type="InterPro" id="IPR000048">
    <property type="entry name" value="IQ_motif_EF-hand-BS"/>
</dbReference>
<name>A0A7J7UCR6_MYOMY</name>
<sequence length="150" mass="17785">METPEDAAAQAAAVSIQAWWRGALVRRALLHAALCACIIQRWWRRVLAGRHEEGRWAALNEYSRREWAAVRLQAWVRMWRVRLRYCRVLHAARIIQLYWRWHSCHTRGCIRGNYDMKEKQLNLHLEISLGSQVYKLRQSIPLPIKDTSDL</sequence>
<evidence type="ECO:0000313" key="1">
    <source>
        <dbReference type="EMBL" id="KAF6310562.1"/>
    </source>
</evidence>
<dbReference type="AlphaFoldDB" id="A0A7J7UCR6"/>